<dbReference type="Proteomes" id="UP001149165">
    <property type="component" value="Unassembled WGS sequence"/>
</dbReference>
<proteinExistence type="predicted"/>
<reference evidence="1" key="2">
    <citation type="journal article" date="2023" name="IMA Fungus">
        <title>Comparative genomic study of the Penicillium genus elucidates a diverse pangenome and 15 lateral gene transfer events.</title>
        <authorList>
            <person name="Petersen C."/>
            <person name="Sorensen T."/>
            <person name="Nielsen M.R."/>
            <person name="Sondergaard T.E."/>
            <person name="Sorensen J.L."/>
            <person name="Fitzpatrick D.A."/>
            <person name="Frisvad J.C."/>
            <person name="Nielsen K.L."/>
        </authorList>
    </citation>
    <scope>NUCLEOTIDE SEQUENCE</scope>
    <source>
        <strain evidence="1">IBT 30069</strain>
    </source>
</reference>
<gene>
    <name evidence="1" type="ORF">N7456_002567</name>
</gene>
<accession>A0A9W9G8X7</accession>
<dbReference type="EMBL" id="JAPQKH010000002">
    <property type="protein sequence ID" value="KAJ5114033.1"/>
    <property type="molecule type" value="Genomic_DNA"/>
</dbReference>
<name>A0A9W9G8X7_9EURO</name>
<dbReference type="OrthoDB" id="5272340at2759"/>
<protein>
    <submittedName>
        <fullName evidence="1">Uncharacterized protein</fullName>
    </submittedName>
</protein>
<evidence type="ECO:0000313" key="2">
    <source>
        <dbReference type="Proteomes" id="UP001149165"/>
    </source>
</evidence>
<evidence type="ECO:0000313" key="1">
    <source>
        <dbReference type="EMBL" id="KAJ5114033.1"/>
    </source>
</evidence>
<sequence length="95" mass="10945">MSDEVNLDAYQIDGYTAPSRCETCNLPLPDEPSRRKHMKETSHRLCSACDKYVPLGGFYGHVCMEHPEEAIFEHMAAWTDRKDDESAQPWAREKN</sequence>
<dbReference type="AlphaFoldDB" id="A0A9W9G8X7"/>
<reference evidence="1" key="1">
    <citation type="submission" date="2022-11" db="EMBL/GenBank/DDBJ databases">
        <authorList>
            <person name="Petersen C."/>
        </authorList>
    </citation>
    <scope>NUCLEOTIDE SEQUENCE</scope>
    <source>
        <strain evidence="1">IBT 30069</strain>
    </source>
</reference>
<comment type="caution">
    <text evidence="1">The sequence shown here is derived from an EMBL/GenBank/DDBJ whole genome shotgun (WGS) entry which is preliminary data.</text>
</comment>
<keyword evidence="2" id="KW-1185">Reference proteome</keyword>
<organism evidence="1 2">
    <name type="scientific">Penicillium angulare</name>
    <dbReference type="NCBI Taxonomy" id="116970"/>
    <lineage>
        <taxon>Eukaryota</taxon>
        <taxon>Fungi</taxon>
        <taxon>Dikarya</taxon>
        <taxon>Ascomycota</taxon>
        <taxon>Pezizomycotina</taxon>
        <taxon>Eurotiomycetes</taxon>
        <taxon>Eurotiomycetidae</taxon>
        <taxon>Eurotiales</taxon>
        <taxon>Aspergillaceae</taxon>
        <taxon>Penicillium</taxon>
    </lineage>
</organism>